<feature type="chain" id="PRO_5045374887" evidence="11">
    <location>
        <begin position="20"/>
        <end position="249"/>
    </location>
</feature>
<dbReference type="Gene3D" id="1.10.760.10">
    <property type="entry name" value="Cytochrome c-like domain"/>
    <property type="match status" value="1"/>
</dbReference>
<evidence type="ECO:0000256" key="9">
    <source>
        <dbReference type="SAM" id="MobiDB-lite"/>
    </source>
</evidence>
<evidence type="ECO:0000256" key="6">
    <source>
        <dbReference type="ARBA" id="ARBA00023004"/>
    </source>
</evidence>
<gene>
    <name evidence="13" type="ORF">SADO_03600</name>
</gene>
<proteinExistence type="predicted"/>
<comment type="caution">
    <text evidence="13">The sequence shown here is derived from an EMBL/GenBank/DDBJ whole genome shotgun (WGS) entry which is preliminary data.</text>
</comment>
<dbReference type="InterPro" id="IPR002326">
    <property type="entry name" value="Cyt_c1"/>
</dbReference>
<dbReference type="InterPro" id="IPR009056">
    <property type="entry name" value="Cyt_c-like_dom"/>
</dbReference>
<feature type="compositionally biased region" description="Gly residues" evidence="9">
    <location>
        <begin position="171"/>
        <end position="180"/>
    </location>
</feature>
<dbReference type="PANTHER" id="PTHR10266">
    <property type="entry name" value="CYTOCHROME C1"/>
    <property type="match status" value="1"/>
</dbReference>
<name>A0ABV2AXD2_9GAMM</name>
<evidence type="ECO:0000256" key="3">
    <source>
        <dbReference type="ARBA" id="ARBA00022692"/>
    </source>
</evidence>
<organism evidence="13 14">
    <name type="scientific">Salinisphaera dokdonensis CL-ES53</name>
    <dbReference type="NCBI Taxonomy" id="1304272"/>
    <lineage>
        <taxon>Bacteria</taxon>
        <taxon>Pseudomonadati</taxon>
        <taxon>Pseudomonadota</taxon>
        <taxon>Gammaproteobacteria</taxon>
        <taxon>Salinisphaerales</taxon>
        <taxon>Salinisphaeraceae</taxon>
        <taxon>Salinisphaera</taxon>
    </lineage>
</organism>
<dbReference type="PROSITE" id="PS51007">
    <property type="entry name" value="CYTC"/>
    <property type="match status" value="1"/>
</dbReference>
<dbReference type="SUPFAM" id="SSF46626">
    <property type="entry name" value="Cytochrome c"/>
    <property type="match status" value="1"/>
</dbReference>
<keyword evidence="2 8" id="KW-0349">Heme</keyword>
<evidence type="ECO:0000256" key="11">
    <source>
        <dbReference type="SAM" id="SignalP"/>
    </source>
</evidence>
<keyword evidence="4 8" id="KW-0479">Metal-binding</keyword>
<evidence type="ECO:0000256" key="7">
    <source>
        <dbReference type="ARBA" id="ARBA00023136"/>
    </source>
</evidence>
<evidence type="ECO:0000256" key="5">
    <source>
        <dbReference type="ARBA" id="ARBA00022989"/>
    </source>
</evidence>
<feature type="domain" description="Cytochrome c" evidence="12">
    <location>
        <begin position="37"/>
        <end position="215"/>
    </location>
</feature>
<keyword evidence="7 10" id="KW-0472">Membrane</keyword>
<comment type="subcellular location">
    <subcellularLocation>
        <location evidence="1">Membrane</location>
    </subcellularLocation>
</comment>
<evidence type="ECO:0000259" key="12">
    <source>
        <dbReference type="PROSITE" id="PS51007"/>
    </source>
</evidence>
<accession>A0ABV2AXD2</accession>
<dbReference type="RefSeq" id="WP_353109296.1">
    <property type="nucleotide sequence ID" value="NZ_APND01000001.1"/>
</dbReference>
<keyword evidence="5 10" id="KW-1133">Transmembrane helix</keyword>
<evidence type="ECO:0000256" key="1">
    <source>
        <dbReference type="ARBA" id="ARBA00004370"/>
    </source>
</evidence>
<dbReference type="Pfam" id="PF02167">
    <property type="entry name" value="Cytochrom_C1"/>
    <property type="match status" value="2"/>
</dbReference>
<protein>
    <submittedName>
        <fullName evidence="13">Ubiquinol--cytochrome c reductase, cytochrome c1</fullName>
    </submittedName>
</protein>
<evidence type="ECO:0000256" key="4">
    <source>
        <dbReference type="ARBA" id="ARBA00022723"/>
    </source>
</evidence>
<dbReference type="Gene3D" id="1.20.5.100">
    <property type="entry name" value="Cytochrome c1, transmembrane anchor, C-terminal"/>
    <property type="match status" value="1"/>
</dbReference>
<evidence type="ECO:0000313" key="14">
    <source>
        <dbReference type="Proteomes" id="UP001460888"/>
    </source>
</evidence>
<dbReference type="PANTHER" id="PTHR10266:SF3">
    <property type="entry name" value="CYTOCHROME C1, HEME PROTEIN, MITOCHONDRIAL"/>
    <property type="match status" value="1"/>
</dbReference>
<feature type="signal peptide" evidence="11">
    <location>
        <begin position="1"/>
        <end position="19"/>
    </location>
</feature>
<keyword evidence="6 8" id="KW-0408">Iron</keyword>
<keyword evidence="14" id="KW-1185">Reference proteome</keyword>
<evidence type="ECO:0000313" key="13">
    <source>
        <dbReference type="EMBL" id="MES1928309.1"/>
    </source>
</evidence>
<dbReference type="Proteomes" id="UP001460888">
    <property type="component" value="Unassembled WGS sequence"/>
</dbReference>
<dbReference type="EMBL" id="APND01000001">
    <property type="protein sequence ID" value="MES1928309.1"/>
    <property type="molecule type" value="Genomic_DNA"/>
</dbReference>
<evidence type="ECO:0000256" key="8">
    <source>
        <dbReference type="PROSITE-ProRule" id="PRU00433"/>
    </source>
</evidence>
<keyword evidence="11" id="KW-0732">Signal</keyword>
<dbReference type="InterPro" id="IPR036909">
    <property type="entry name" value="Cyt_c-like_dom_sf"/>
</dbReference>
<reference evidence="13 14" key="1">
    <citation type="submission" date="2013-03" db="EMBL/GenBank/DDBJ databases">
        <title>Salinisphaera dokdonensis CL-ES53 Genome Sequencing.</title>
        <authorList>
            <person name="Li C."/>
            <person name="Lai Q."/>
            <person name="Shao Z."/>
        </authorList>
    </citation>
    <scope>NUCLEOTIDE SEQUENCE [LARGE SCALE GENOMIC DNA]</scope>
    <source>
        <strain evidence="13 14">CL-ES53</strain>
    </source>
</reference>
<feature type="transmembrane region" description="Helical" evidence="10">
    <location>
        <begin position="222"/>
        <end position="240"/>
    </location>
</feature>
<evidence type="ECO:0000256" key="10">
    <source>
        <dbReference type="SAM" id="Phobius"/>
    </source>
</evidence>
<dbReference type="PRINTS" id="PR00603">
    <property type="entry name" value="CYTOCHROMEC1"/>
</dbReference>
<sequence length="249" mass="27885">MMRHLFIALFLMMPLTAMAAGGASVPFHHETNLGNQASLQRGAKMFMNYCSGCHSLQYMRYKRIADDLEIPEEVMESNLMMTRGKINDTIQGTMPKEQAEQWFGKAPPDLSLSAREHGADWIYSFLLTFYVDESRPSGVNNLVVSNTAMPAVLAPLQGYQSLKHEEEGESEGGAHGGGHGEPQFELVQEGQLKPAEYRAAVADLTNFLVYVGEPAKLVRYSLGFKVIVFLLLFTALAYMLKKEFWRDVH</sequence>
<feature type="region of interest" description="Disordered" evidence="9">
    <location>
        <begin position="163"/>
        <end position="182"/>
    </location>
</feature>
<evidence type="ECO:0000256" key="2">
    <source>
        <dbReference type="ARBA" id="ARBA00022617"/>
    </source>
</evidence>
<keyword evidence="3 10" id="KW-0812">Transmembrane</keyword>